<keyword evidence="3 4" id="KW-0539">Nucleus</keyword>
<comment type="caution">
    <text evidence="8">The sequence shown here is derived from an EMBL/GenBank/DDBJ whole genome shotgun (WGS) entry which is preliminary data.</text>
</comment>
<evidence type="ECO:0000259" key="7">
    <source>
        <dbReference type="PROSITE" id="PS51015"/>
    </source>
</evidence>
<dbReference type="InterPro" id="IPR001214">
    <property type="entry name" value="SET_dom"/>
</dbReference>
<dbReference type="Gene3D" id="2.30.280.10">
    <property type="entry name" value="SRA-YDG"/>
    <property type="match status" value="1"/>
</dbReference>
<dbReference type="SMART" id="SM00466">
    <property type="entry name" value="SRA"/>
    <property type="match status" value="1"/>
</dbReference>
<sequence>MDVSKSVGRRHEESAFTPSLASVKDRKVKQALVTFRNLLLKLMHQYNSDSDQPGKRKSKTEVLVEAAMIMQRRHQWENTEKLVGHVPGIEVGDRFQYRAELNVIGLHRQFSNGIDYMAKGSSSLATSIVVTGRYDNAWKSGTVVYIGHGGGNPSVRSNVSCHDQKLERGNLALKNSMDAKSPVRVILKDENLFDGVDNCANKSYNFPFVYDGLYLVDTMTQERGKSGKFVFKFILKRISEQAQTCIGIKEGVMDNADNSRKFANFTLKKRHNSRSCLVQKDVIRISDISKGKENFPIRLVTSMDCVQRLPSFNYIVDNIYSERFTQPIPHGCDCVDGCVDHERCACYVKNGGRKPYDCNKRLASLVESSLIYECGPSCKCTSACTNRVSQHGIQFQLEIFMTKLKGWGVRTRSFIPSRSFVCAYLGEVHSNRKYGSRPDFDDYILKMGDGKNFIDVTRCGNIGRFINHSCSPNLIFKHVTNRCNDKILPYKMLFALKDIPAGRELSYDYNSSKGKFMKVRSNSCYCEARECNGKIYI</sequence>
<dbReference type="Pfam" id="PF02182">
    <property type="entry name" value="SAD_SRA"/>
    <property type="match status" value="1"/>
</dbReference>
<evidence type="ECO:0000259" key="6">
    <source>
        <dbReference type="PROSITE" id="PS50867"/>
    </source>
</evidence>
<dbReference type="InterPro" id="IPR015947">
    <property type="entry name" value="PUA-like_sf"/>
</dbReference>
<name>A0ABD1L9M1_9FABA</name>
<evidence type="ECO:0000313" key="9">
    <source>
        <dbReference type="Proteomes" id="UP001603857"/>
    </source>
</evidence>
<evidence type="ECO:0000256" key="3">
    <source>
        <dbReference type="ARBA" id="ARBA00023242"/>
    </source>
</evidence>
<dbReference type="GO" id="GO:0005634">
    <property type="term" value="C:nucleus"/>
    <property type="evidence" value="ECO:0007669"/>
    <property type="project" value="UniProtKB-SubCell"/>
</dbReference>
<evidence type="ECO:0000259" key="5">
    <source>
        <dbReference type="PROSITE" id="PS50280"/>
    </source>
</evidence>
<accession>A0ABD1L9M1</accession>
<dbReference type="InterPro" id="IPR007728">
    <property type="entry name" value="Pre-SET_dom"/>
</dbReference>
<protein>
    <submittedName>
        <fullName evidence="8">Uncharacterized protein</fullName>
    </submittedName>
</protein>
<dbReference type="PROSITE" id="PS50867">
    <property type="entry name" value="PRE_SET"/>
    <property type="match status" value="1"/>
</dbReference>
<dbReference type="PROSITE" id="PS50280">
    <property type="entry name" value="SET"/>
    <property type="match status" value="1"/>
</dbReference>
<dbReference type="Pfam" id="PF00856">
    <property type="entry name" value="SET"/>
    <property type="match status" value="1"/>
</dbReference>
<dbReference type="SUPFAM" id="SSF88697">
    <property type="entry name" value="PUA domain-like"/>
    <property type="match status" value="1"/>
</dbReference>
<gene>
    <name evidence="8" type="ORF">Fmac_029181</name>
</gene>
<evidence type="ECO:0000256" key="4">
    <source>
        <dbReference type="PROSITE-ProRule" id="PRU00358"/>
    </source>
</evidence>
<feature type="domain" description="SET" evidence="5">
    <location>
        <begin position="395"/>
        <end position="510"/>
    </location>
</feature>
<dbReference type="SUPFAM" id="SSF82199">
    <property type="entry name" value="SET domain"/>
    <property type="match status" value="1"/>
</dbReference>
<dbReference type="InterPro" id="IPR036987">
    <property type="entry name" value="SRA-YDG_sf"/>
</dbReference>
<evidence type="ECO:0000256" key="2">
    <source>
        <dbReference type="ARBA" id="ARBA00022454"/>
    </source>
</evidence>
<dbReference type="Gene3D" id="2.170.270.10">
    <property type="entry name" value="SET domain"/>
    <property type="match status" value="1"/>
</dbReference>
<dbReference type="PANTHER" id="PTHR45660">
    <property type="entry name" value="HISTONE-LYSINE N-METHYLTRANSFERASE SETMAR"/>
    <property type="match status" value="1"/>
</dbReference>
<dbReference type="SMART" id="SM00468">
    <property type="entry name" value="PreSET"/>
    <property type="match status" value="1"/>
</dbReference>
<dbReference type="PANTHER" id="PTHR45660:SF46">
    <property type="entry name" value="HISTONE-LYSINE N-METHYLTRANSFERASE, H3 LYSINE-9 SPECIFIC SUVH6"/>
    <property type="match status" value="1"/>
</dbReference>
<feature type="domain" description="YDG" evidence="7">
    <location>
        <begin position="84"/>
        <end position="237"/>
    </location>
</feature>
<keyword evidence="9" id="KW-1185">Reference proteome</keyword>
<dbReference type="Pfam" id="PF05033">
    <property type="entry name" value="Pre-SET"/>
    <property type="match status" value="1"/>
</dbReference>
<dbReference type="InterPro" id="IPR003105">
    <property type="entry name" value="SRA_YDG"/>
</dbReference>
<dbReference type="SMART" id="SM00317">
    <property type="entry name" value="SET"/>
    <property type="match status" value="1"/>
</dbReference>
<evidence type="ECO:0000256" key="1">
    <source>
        <dbReference type="ARBA" id="ARBA00004584"/>
    </source>
</evidence>
<dbReference type="GO" id="GO:0000775">
    <property type="term" value="C:chromosome, centromeric region"/>
    <property type="evidence" value="ECO:0007669"/>
    <property type="project" value="UniProtKB-SubCell"/>
</dbReference>
<feature type="domain" description="Pre-SET" evidence="6">
    <location>
        <begin position="330"/>
        <end position="392"/>
    </location>
</feature>
<comment type="subcellular location">
    <subcellularLocation>
        <location evidence="1">Chromosome</location>
        <location evidence="1">Centromere</location>
    </subcellularLocation>
    <subcellularLocation>
        <location evidence="4">Nucleus</location>
    </subcellularLocation>
</comment>
<dbReference type="PROSITE" id="PS51015">
    <property type="entry name" value="YDG"/>
    <property type="match status" value="1"/>
</dbReference>
<evidence type="ECO:0000313" key="8">
    <source>
        <dbReference type="EMBL" id="KAL2320212.1"/>
    </source>
</evidence>
<reference evidence="8 9" key="1">
    <citation type="submission" date="2024-08" db="EMBL/GenBank/DDBJ databases">
        <title>Insights into the chromosomal genome structure of Flemingia macrophylla.</title>
        <authorList>
            <person name="Ding Y."/>
            <person name="Zhao Y."/>
            <person name="Bi W."/>
            <person name="Wu M."/>
            <person name="Zhao G."/>
            <person name="Gong Y."/>
            <person name="Li W."/>
            <person name="Zhang P."/>
        </authorList>
    </citation>
    <scope>NUCLEOTIDE SEQUENCE [LARGE SCALE GENOMIC DNA]</scope>
    <source>
        <strain evidence="8">DYQJB</strain>
        <tissue evidence="8">Leaf</tissue>
    </source>
</reference>
<organism evidence="8 9">
    <name type="scientific">Flemingia macrophylla</name>
    <dbReference type="NCBI Taxonomy" id="520843"/>
    <lineage>
        <taxon>Eukaryota</taxon>
        <taxon>Viridiplantae</taxon>
        <taxon>Streptophyta</taxon>
        <taxon>Embryophyta</taxon>
        <taxon>Tracheophyta</taxon>
        <taxon>Spermatophyta</taxon>
        <taxon>Magnoliopsida</taxon>
        <taxon>eudicotyledons</taxon>
        <taxon>Gunneridae</taxon>
        <taxon>Pentapetalae</taxon>
        <taxon>rosids</taxon>
        <taxon>fabids</taxon>
        <taxon>Fabales</taxon>
        <taxon>Fabaceae</taxon>
        <taxon>Papilionoideae</taxon>
        <taxon>50 kb inversion clade</taxon>
        <taxon>NPAAA clade</taxon>
        <taxon>indigoferoid/millettioid clade</taxon>
        <taxon>Phaseoleae</taxon>
        <taxon>Flemingia</taxon>
    </lineage>
</organism>
<proteinExistence type="predicted"/>
<dbReference type="AlphaFoldDB" id="A0ABD1L9M1"/>
<dbReference type="InterPro" id="IPR051357">
    <property type="entry name" value="H3K9_HMTase_SUVAR3-9"/>
</dbReference>
<keyword evidence="2" id="KW-0158">Chromosome</keyword>
<dbReference type="Proteomes" id="UP001603857">
    <property type="component" value="Unassembled WGS sequence"/>
</dbReference>
<dbReference type="InterPro" id="IPR046341">
    <property type="entry name" value="SET_dom_sf"/>
</dbReference>
<dbReference type="EMBL" id="JBGMDY010000010">
    <property type="protein sequence ID" value="KAL2320212.1"/>
    <property type="molecule type" value="Genomic_DNA"/>
</dbReference>